<evidence type="ECO:0000256" key="1">
    <source>
        <dbReference type="SAM" id="Phobius"/>
    </source>
</evidence>
<keyword evidence="1" id="KW-0472">Membrane</keyword>
<gene>
    <name evidence="2" type="ORF">I41_20170</name>
</gene>
<feature type="transmembrane region" description="Helical" evidence="1">
    <location>
        <begin position="183"/>
        <end position="202"/>
    </location>
</feature>
<reference evidence="2 3" key="1">
    <citation type="submission" date="2019-02" db="EMBL/GenBank/DDBJ databases">
        <title>Deep-cultivation of Planctomycetes and their phenomic and genomic characterization uncovers novel biology.</title>
        <authorList>
            <person name="Wiegand S."/>
            <person name="Jogler M."/>
            <person name="Boedeker C."/>
            <person name="Pinto D."/>
            <person name="Vollmers J."/>
            <person name="Rivas-Marin E."/>
            <person name="Kohn T."/>
            <person name="Peeters S.H."/>
            <person name="Heuer A."/>
            <person name="Rast P."/>
            <person name="Oberbeckmann S."/>
            <person name="Bunk B."/>
            <person name="Jeske O."/>
            <person name="Meyerdierks A."/>
            <person name="Storesund J.E."/>
            <person name="Kallscheuer N."/>
            <person name="Luecker S."/>
            <person name="Lage O.M."/>
            <person name="Pohl T."/>
            <person name="Merkel B.J."/>
            <person name="Hornburger P."/>
            <person name="Mueller R.-W."/>
            <person name="Bruemmer F."/>
            <person name="Labrenz M."/>
            <person name="Spormann A.M."/>
            <person name="Op den Camp H."/>
            <person name="Overmann J."/>
            <person name="Amann R."/>
            <person name="Jetten M.S.M."/>
            <person name="Mascher T."/>
            <person name="Medema M.H."/>
            <person name="Devos D.P."/>
            <person name="Kaster A.-K."/>
            <person name="Ovreas L."/>
            <person name="Rohde M."/>
            <person name="Galperin M.Y."/>
            <person name="Jogler C."/>
        </authorList>
    </citation>
    <scope>NUCLEOTIDE SEQUENCE [LARGE SCALE GENOMIC DNA]</scope>
    <source>
        <strain evidence="2 3">I41</strain>
    </source>
</reference>
<dbReference type="Proteomes" id="UP000317909">
    <property type="component" value="Chromosome"/>
</dbReference>
<feature type="transmembrane region" description="Helical" evidence="1">
    <location>
        <begin position="209"/>
        <end position="227"/>
    </location>
</feature>
<feature type="transmembrane region" description="Helical" evidence="1">
    <location>
        <begin position="108"/>
        <end position="130"/>
    </location>
</feature>
<feature type="transmembrane region" description="Helical" evidence="1">
    <location>
        <begin position="142"/>
        <end position="163"/>
    </location>
</feature>
<evidence type="ECO:0000313" key="2">
    <source>
        <dbReference type="EMBL" id="QDT72832.1"/>
    </source>
</evidence>
<keyword evidence="3" id="KW-1185">Reference proteome</keyword>
<keyword evidence="1" id="KW-1133">Transmembrane helix</keyword>
<dbReference type="KEGG" id="llh:I41_20170"/>
<organism evidence="2 3">
    <name type="scientific">Lacipirellula limnantheis</name>
    <dbReference type="NCBI Taxonomy" id="2528024"/>
    <lineage>
        <taxon>Bacteria</taxon>
        <taxon>Pseudomonadati</taxon>
        <taxon>Planctomycetota</taxon>
        <taxon>Planctomycetia</taxon>
        <taxon>Pirellulales</taxon>
        <taxon>Lacipirellulaceae</taxon>
        <taxon>Lacipirellula</taxon>
    </lineage>
</organism>
<dbReference type="AlphaFoldDB" id="A0A517TWT8"/>
<dbReference type="EMBL" id="CP036339">
    <property type="protein sequence ID" value="QDT72832.1"/>
    <property type="molecule type" value="Genomic_DNA"/>
</dbReference>
<sequence>MPINVICPTCHARFKVGDQHGGKTGACPKCKGQITIPRAEDEVIIHAPESEAGAKDAKGRNVLKPIKRKETKFQLNAALGIGGAVVLVTAIAFLLGNSREQLAGSLTYILAGGAVLLGPALAYAGYTFLRDDELGSFTGSDLLIRSVGCGLVYALTWGVYWYVGYTVFGSEPYSITGLEVWQIGVLVGIVVGIGTFAAFVAFDFEPMTGFFHFALFFVATILLRFLVEGSFLPGMNRGEKKPGVRAAVTEAAPPQLLAAINYRRAPSHQLVV</sequence>
<feature type="transmembrane region" description="Helical" evidence="1">
    <location>
        <begin position="73"/>
        <end position="96"/>
    </location>
</feature>
<accession>A0A517TWT8</accession>
<dbReference type="RefSeq" id="WP_145432358.1">
    <property type="nucleotide sequence ID" value="NZ_CP036339.1"/>
</dbReference>
<evidence type="ECO:0000313" key="3">
    <source>
        <dbReference type="Proteomes" id="UP000317909"/>
    </source>
</evidence>
<dbReference type="OrthoDB" id="284830at2"/>
<keyword evidence="1" id="KW-0812">Transmembrane</keyword>
<name>A0A517TWT8_9BACT</name>
<proteinExistence type="predicted"/>
<protein>
    <submittedName>
        <fullName evidence="2">Uncharacterized protein</fullName>
    </submittedName>
</protein>